<feature type="domain" description="Membrane protein NfeD2 N-terminal transmembrane" evidence="2">
    <location>
        <begin position="3"/>
        <end position="106"/>
    </location>
</feature>
<dbReference type="InterPro" id="IPR012340">
    <property type="entry name" value="NA-bd_OB-fold"/>
</dbReference>
<gene>
    <name evidence="3" type="ORF">SAMN05660706_1314</name>
</gene>
<dbReference type="EMBL" id="FOYM01000031">
    <property type="protein sequence ID" value="SFR14352.1"/>
    <property type="molecule type" value="Genomic_DNA"/>
</dbReference>
<dbReference type="OrthoDB" id="1807862at2"/>
<dbReference type="STRING" id="39060.SAMN05660706_1314"/>
<reference evidence="4" key="1">
    <citation type="submission" date="2016-10" db="EMBL/GenBank/DDBJ databases">
        <authorList>
            <person name="Varghese N."/>
            <person name="Submissions S."/>
        </authorList>
    </citation>
    <scope>NUCLEOTIDE SEQUENCE [LARGE SCALE GENOMIC DNA]</scope>
    <source>
        <strain evidence="4">DSM 3669</strain>
    </source>
</reference>
<dbReference type="SUPFAM" id="SSF82866">
    <property type="entry name" value="Multidrug efflux transporter AcrB transmembrane domain"/>
    <property type="match status" value="1"/>
</dbReference>
<evidence type="ECO:0000259" key="2">
    <source>
        <dbReference type="Pfam" id="PF25842"/>
    </source>
</evidence>
<proteinExistence type="predicted"/>
<name>A0A1I6E9X8_9FIRM</name>
<evidence type="ECO:0000313" key="4">
    <source>
        <dbReference type="Proteomes" id="UP000199584"/>
    </source>
</evidence>
<keyword evidence="1" id="KW-1133">Transmembrane helix</keyword>
<organism evidence="3 4">
    <name type="scientific">Desulfoscipio geothermicus DSM 3669</name>
    <dbReference type="NCBI Taxonomy" id="1121426"/>
    <lineage>
        <taxon>Bacteria</taxon>
        <taxon>Bacillati</taxon>
        <taxon>Bacillota</taxon>
        <taxon>Clostridia</taxon>
        <taxon>Eubacteriales</taxon>
        <taxon>Desulfallaceae</taxon>
        <taxon>Desulfoscipio</taxon>
    </lineage>
</organism>
<dbReference type="RefSeq" id="WP_092486436.1">
    <property type="nucleotide sequence ID" value="NZ_FOYM01000031.1"/>
</dbReference>
<feature type="transmembrane region" description="Helical" evidence="1">
    <location>
        <begin position="48"/>
        <end position="68"/>
    </location>
</feature>
<protein>
    <submittedName>
        <fullName evidence="3">NfeD-like C-terminal, partner-binding</fullName>
    </submittedName>
</protein>
<evidence type="ECO:0000313" key="3">
    <source>
        <dbReference type="EMBL" id="SFR14352.1"/>
    </source>
</evidence>
<keyword evidence="4" id="KW-1185">Reference proteome</keyword>
<accession>A0A1I6E9X8</accession>
<feature type="transmembrane region" description="Helical" evidence="1">
    <location>
        <begin position="75"/>
        <end position="98"/>
    </location>
</feature>
<evidence type="ECO:0000256" key="1">
    <source>
        <dbReference type="SAM" id="Phobius"/>
    </source>
</evidence>
<dbReference type="InterPro" id="IPR058653">
    <property type="entry name" value="NfeD2_TM"/>
</dbReference>
<dbReference type="Proteomes" id="UP000199584">
    <property type="component" value="Unassembled WGS sequence"/>
</dbReference>
<keyword evidence="1" id="KW-0472">Membrane</keyword>
<dbReference type="Pfam" id="PF25842">
    <property type="entry name" value="NfeD_TM"/>
    <property type="match status" value="1"/>
</dbReference>
<dbReference type="Gene3D" id="2.40.50.140">
    <property type="entry name" value="Nucleic acid-binding proteins"/>
    <property type="match status" value="1"/>
</dbReference>
<sequence length="176" mass="18919">MLLKVFQLCFWVGALFTAASFILGQLLDFGELGGDVDSGSGESMISPFKPVVIAAFITVFGGVGIIGLQHLKLGVFGTLAAAVFCGWLVSFILFRFLIVPLYKVQNTAAVSQKDLVGMPAQVQLDIKGSSFGRITYVVNDNTYSAPARSVDGDEIPRGVRVVIVDINRNVFLVTKI</sequence>
<keyword evidence="1" id="KW-0812">Transmembrane</keyword>
<dbReference type="AlphaFoldDB" id="A0A1I6E9X8"/>